<dbReference type="EMBL" id="FOYM01000023">
    <property type="protein sequence ID" value="SFR11715.1"/>
    <property type="molecule type" value="Genomic_DNA"/>
</dbReference>
<dbReference type="Proteomes" id="UP000199584">
    <property type="component" value="Unassembled WGS sequence"/>
</dbReference>
<dbReference type="AlphaFoldDB" id="A0A1I6E1Z5"/>
<accession>A0A1I6E1Z5</accession>
<keyword evidence="2" id="KW-1185">Reference proteome</keyword>
<proteinExistence type="predicted"/>
<evidence type="ECO:0000313" key="2">
    <source>
        <dbReference type="Proteomes" id="UP000199584"/>
    </source>
</evidence>
<dbReference type="RefSeq" id="WP_092485274.1">
    <property type="nucleotide sequence ID" value="NZ_FOYM01000023.1"/>
</dbReference>
<dbReference type="STRING" id="39060.SAMN05660706_12347"/>
<gene>
    <name evidence="1" type="ORF">SAMN05660706_12347</name>
</gene>
<sequence>MQNALLPNGRIVNAKEYDHQIHGKEIYCPECKVPLIWANPQNDDRSPYFRTTGYGESDHKPFCPHNRVVKILNTMKKVNQFTTRLSDIPEAEKVVIKLNLKTDMIKVPQGEVNEIPNSHPKKSYKYSLRYNRRQKKPIRSISSLSAIARLIMDNKEEELNKVFLDYNGKQLPLSDLVVDQTRANELAFNEGKTSLHYIVYGRILKVVKTEKVMFLNFDRENGTLKPFAAFVFAQDFSWFTYTKDKLENNAVLVWGQIQLNRKYKKAEIQLRSNNNIYIFSKK</sequence>
<organism evidence="1 2">
    <name type="scientific">Desulfoscipio geothermicus DSM 3669</name>
    <dbReference type="NCBI Taxonomy" id="1121426"/>
    <lineage>
        <taxon>Bacteria</taxon>
        <taxon>Bacillati</taxon>
        <taxon>Bacillota</taxon>
        <taxon>Clostridia</taxon>
        <taxon>Eubacteriales</taxon>
        <taxon>Desulfallaceae</taxon>
        <taxon>Desulfoscipio</taxon>
    </lineage>
</organism>
<name>A0A1I6E1Z5_9FIRM</name>
<dbReference type="OrthoDB" id="1806595at2"/>
<reference evidence="2" key="1">
    <citation type="submission" date="2016-10" db="EMBL/GenBank/DDBJ databases">
        <authorList>
            <person name="Varghese N."/>
            <person name="Submissions S."/>
        </authorList>
    </citation>
    <scope>NUCLEOTIDE SEQUENCE [LARGE SCALE GENOMIC DNA]</scope>
    <source>
        <strain evidence="2">DSM 3669</strain>
    </source>
</reference>
<evidence type="ECO:0000313" key="1">
    <source>
        <dbReference type="EMBL" id="SFR11715.1"/>
    </source>
</evidence>
<protein>
    <submittedName>
        <fullName evidence="1">Uncharacterized protein</fullName>
    </submittedName>
</protein>